<accession>A0A3A4BL26</accession>
<organism evidence="2 3">
    <name type="scientific">Bailinhaonella thermotolerans</name>
    <dbReference type="NCBI Taxonomy" id="1070861"/>
    <lineage>
        <taxon>Bacteria</taxon>
        <taxon>Bacillati</taxon>
        <taxon>Actinomycetota</taxon>
        <taxon>Actinomycetes</taxon>
        <taxon>Streptosporangiales</taxon>
        <taxon>Streptosporangiaceae</taxon>
        <taxon>Bailinhaonella</taxon>
    </lineage>
</organism>
<proteinExistence type="predicted"/>
<dbReference type="AlphaFoldDB" id="A0A3A4BL26"/>
<comment type="caution">
    <text evidence="2">The sequence shown here is derived from an EMBL/GenBank/DDBJ whole genome shotgun (WGS) entry which is preliminary data.</text>
</comment>
<keyword evidence="1" id="KW-0732">Signal</keyword>
<feature type="chain" id="PRO_5017254206" evidence="1">
    <location>
        <begin position="18"/>
        <end position="266"/>
    </location>
</feature>
<feature type="signal peptide" evidence="1">
    <location>
        <begin position="1"/>
        <end position="17"/>
    </location>
</feature>
<protein>
    <submittedName>
        <fullName evidence="2">Uncharacterized protein</fullName>
    </submittedName>
</protein>
<evidence type="ECO:0000256" key="1">
    <source>
        <dbReference type="SAM" id="SignalP"/>
    </source>
</evidence>
<sequence>MLTVLVAAAGTMPAASAAIANPFPPPHGAPEAVPGMGPALPVPAAPPAAVPEIRSITARPGVAVVTQRKPVKVVIDVLARNARKVTAEVEPEDERRGGRVGRWALASVARRGDGWELWRLYPGKDSLLGKWHRPGRWVITVTATGRGGRKAVGRADFHLKRNTRLTGFNVAAEPLRRGDRARVYGRLTRLDPLTGGYTGYAGKPVVLGFRPEGSRVFQPVKTVRTGRDGWFRTGVRVEGAGVWRAMFEGTSRHHAQGSRLDRITPR</sequence>
<evidence type="ECO:0000313" key="2">
    <source>
        <dbReference type="EMBL" id="RJL36064.1"/>
    </source>
</evidence>
<reference evidence="2 3" key="1">
    <citation type="submission" date="2018-09" db="EMBL/GenBank/DDBJ databases">
        <title>YIM 75507 draft genome.</title>
        <authorList>
            <person name="Tang S."/>
            <person name="Feng Y."/>
        </authorList>
    </citation>
    <scope>NUCLEOTIDE SEQUENCE [LARGE SCALE GENOMIC DNA]</scope>
    <source>
        <strain evidence="2 3">YIM 75507</strain>
    </source>
</reference>
<keyword evidence="3" id="KW-1185">Reference proteome</keyword>
<dbReference type="EMBL" id="QZEY01000001">
    <property type="protein sequence ID" value="RJL36064.1"/>
    <property type="molecule type" value="Genomic_DNA"/>
</dbReference>
<gene>
    <name evidence="2" type="ORF">D5H75_04720</name>
</gene>
<evidence type="ECO:0000313" key="3">
    <source>
        <dbReference type="Proteomes" id="UP000265768"/>
    </source>
</evidence>
<name>A0A3A4BL26_9ACTN</name>
<dbReference type="Proteomes" id="UP000265768">
    <property type="component" value="Unassembled WGS sequence"/>
</dbReference>